<organism evidence="3 4">
    <name type="scientific">Kriegella aquimaris</name>
    <dbReference type="NCBI Taxonomy" id="192904"/>
    <lineage>
        <taxon>Bacteria</taxon>
        <taxon>Pseudomonadati</taxon>
        <taxon>Bacteroidota</taxon>
        <taxon>Flavobacteriia</taxon>
        <taxon>Flavobacteriales</taxon>
        <taxon>Flavobacteriaceae</taxon>
        <taxon>Kriegella</taxon>
    </lineage>
</organism>
<dbReference type="PANTHER" id="PTHR43143:SF1">
    <property type="entry name" value="SERINE_THREONINE-PROTEIN PHOSPHATASE CPPED1"/>
    <property type="match status" value="1"/>
</dbReference>
<accession>A0A1G9T231</accession>
<dbReference type="GO" id="GO:0016787">
    <property type="term" value="F:hydrolase activity"/>
    <property type="evidence" value="ECO:0007669"/>
    <property type="project" value="InterPro"/>
</dbReference>
<feature type="chain" id="PRO_5011655669" evidence="1">
    <location>
        <begin position="24"/>
        <end position="636"/>
    </location>
</feature>
<dbReference type="Pfam" id="PF13290">
    <property type="entry name" value="CHB_HEX_C_1"/>
    <property type="match status" value="1"/>
</dbReference>
<sequence>MSNFTKVILFLFILAFHIDTTHAQTENKAFSHTVKTEKKPWTSKPFYNNPENFQFAIVSDRTGGHREGVFGDALHKINKLYPEFVMSVGDLIEGYTKDDSLIDEQWAEFDSILDPLSTRFFYVAGNHDYSNAEMGVQWKERYGKDYYHFIYKDVLFLILNTNDGDGVLLGDDQITFLKKTISENTDVRWTMIYMHHPLWAFGDMNGFDEIEASMADRKYTVFAGHTHRYMHHVKNDQNHYVLGTTGGGSKLRGPKFGEFDHVGWVTMTDEGPKLVNLSLSGIIDQDVSNPATQIMAKALIDATNFKTLVLSKDEKRKILMTLNNASEDTIHFRGQLFHHHQIQPDISKFQLSLPPQSQQQLVIATKPIGDSETSEWDPLEMQWEMGYDSAFMAPEFNLHGTETIELTPSTVGIEMTKEDIFIKEIQVEASHPYQNIQARYTTNGGNPEMGSSILPEKLTLNNSTDIKIMLTDNEGYRSATFDKKYEKIKPSAAVKPKRPKRGLSYTYYEGNFTSVPNFATLSSPKKSGVATELDPDKIGERLDHYAIQYKGYIEVPETGIYTFYLKSDDGSKLYIDDELVVDNDGSHNTSTKKGLKALKKGMHTVRIDYFEDFLGEVLQLEYAGMGVEKSPASFWH</sequence>
<feature type="domain" description="PA14" evidence="2">
    <location>
        <begin position="498"/>
        <end position="636"/>
    </location>
</feature>
<keyword evidence="1" id="KW-0732">Signal</keyword>
<dbReference type="SMART" id="SM00758">
    <property type="entry name" value="PA14"/>
    <property type="match status" value="1"/>
</dbReference>
<dbReference type="PANTHER" id="PTHR43143">
    <property type="entry name" value="METALLOPHOSPHOESTERASE, CALCINEURIN SUPERFAMILY"/>
    <property type="match status" value="1"/>
</dbReference>
<proteinExistence type="predicted"/>
<dbReference type="AlphaFoldDB" id="A0A1G9T231"/>
<dbReference type="InterPro" id="IPR059177">
    <property type="entry name" value="GH29D-like_dom"/>
</dbReference>
<evidence type="ECO:0000259" key="2">
    <source>
        <dbReference type="PROSITE" id="PS51820"/>
    </source>
</evidence>
<reference evidence="3 4" key="1">
    <citation type="submission" date="2016-10" db="EMBL/GenBank/DDBJ databases">
        <authorList>
            <person name="de Groot N.N."/>
        </authorList>
    </citation>
    <scope>NUCLEOTIDE SEQUENCE [LARGE SCALE GENOMIC DNA]</scope>
    <source>
        <strain evidence="3 4">DSM 19886</strain>
    </source>
</reference>
<dbReference type="STRING" id="192904.SAMN04488514_108192"/>
<dbReference type="Proteomes" id="UP000199440">
    <property type="component" value="Unassembled WGS sequence"/>
</dbReference>
<dbReference type="SUPFAM" id="SSF56988">
    <property type="entry name" value="Anthrax protective antigen"/>
    <property type="match status" value="1"/>
</dbReference>
<dbReference type="RefSeq" id="WP_089891743.1">
    <property type="nucleotide sequence ID" value="NZ_FNGV01000008.1"/>
</dbReference>
<dbReference type="EMBL" id="FNGV01000008">
    <property type="protein sequence ID" value="SDM41759.1"/>
    <property type="molecule type" value="Genomic_DNA"/>
</dbReference>
<dbReference type="SUPFAM" id="SSF56300">
    <property type="entry name" value="Metallo-dependent phosphatases"/>
    <property type="match status" value="1"/>
</dbReference>
<dbReference type="PROSITE" id="PS51820">
    <property type="entry name" value="PA14"/>
    <property type="match status" value="1"/>
</dbReference>
<dbReference type="Gene3D" id="3.60.21.10">
    <property type="match status" value="1"/>
</dbReference>
<evidence type="ECO:0000313" key="4">
    <source>
        <dbReference type="Proteomes" id="UP000199440"/>
    </source>
</evidence>
<evidence type="ECO:0000313" key="3">
    <source>
        <dbReference type="EMBL" id="SDM41759.1"/>
    </source>
</evidence>
<dbReference type="Gene3D" id="3.90.182.10">
    <property type="entry name" value="Toxin - Anthrax Protective Antigen,domain 1"/>
    <property type="match status" value="1"/>
</dbReference>
<dbReference type="InterPro" id="IPR011658">
    <property type="entry name" value="PA14_dom"/>
</dbReference>
<dbReference type="InterPro" id="IPR004843">
    <property type="entry name" value="Calcineurin-like_PHP"/>
</dbReference>
<dbReference type="Pfam" id="PF00149">
    <property type="entry name" value="Metallophos"/>
    <property type="match status" value="1"/>
</dbReference>
<protein>
    <submittedName>
        <fullName evidence="3">3',5'-cyclic AMP phosphodiesterase CpdA</fullName>
    </submittedName>
</protein>
<keyword evidence="4" id="KW-1185">Reference proteome</keyword>
<evidence type="ECO:0000256" key="1">
    <source>
        <dbReference type="SAM" id="SignalP"/>
    </source>
</evidence>
<feature type="signal peptide" evidence="1">
    <location>
        <begin position="1"/>
        <end position="23"/>
    </location>
</feature>
<dbReference type="OrthoDB" id="9816081at2"/>
<gene>
    <name evidence="3" type="ORF">SAMN04488514_108192</name>
</gene>
<dbReference type="InterPro" id="IPR051918">
    <property type="entry name" value="STPP_CPPED1"/>
</dbReference>
<dbReference type="InterPro" id="IPR037524">
    <property type="entry name" value="PA14/GLEYA"/>
</dbReference>
<dbReference type="Pfam" id="PF07691">
    <property type="entry name" value="PA14"/>
    <property type="match status" value="1"/>
</dbReference>
<dbReference type="InterPro" id="IPR029052">
    <property type="entry name" value="Metallo-depent_PP-like"/>
</dbReference>
<name>A0A1G9T231_9FLAO</name>